<accession>A0A8T8HXA9</accession>
<gene>
    <name evidence="1" type="ORF">J7S33_29135</name>
</gene>
<organism evidence="1 2">
    <name type="scientific">Saccharothrix algeriensis</name>
    <dbReference type="NCBI Taxonomy" id="173560"/>
    <lineage>
        <taxon>Bacteria</taxon>
        <taxon>Bacillati</taxon>
        <taxon>Actinomycetota</taxon>
        <taxon>Actinomycetes</taxon>
        <taxon>Pseudonocardiales</taxon>
        <taxon>Pseudonocardiaceae</taxon>
        <taxon>Saccharothrix</taxon>
    </lineage>
</organism>
<evidence type="ECO:0000313" key="1">
    <source>
        <dbReference type="EMBL" id="QTR03009.1"/>
    </source>
</evidence>
<reference evidence="1" key="1">
    <citation type="submission" date="2021-04" db="EMBL/GenBank/DDBJ databases">
        <title>Saccharothrix algeriensis WGS.</title>
        <authorList>
            <person name="Stuskova K."/>
            <person name="Hakalova E."/>
            <person name="Tebbal A.B."/>
            <person name="Eichmeier A."/>
        </authorList>
    </citation>
    <scope>NUCLEOTIDE SEQUENCE</scope>
    <source>
        <strain evidence="1">NRRL B-24137</strain>
    </source>
</reference>
<protein>
    <submittedName>
        <fullName evidence="1">Uncharacterized protein</fullName>
    </submittedName>
</protein>
<sequence>MRTDEPEVLEGLRVQFCTTGTPPTQKVTAEVLWPNETPGGDCAVVAVPSPDETGSSAAARFVDDRGAQELDAEAPKAACVVKDVDILTIYIPEAADPPG</sequence>
<proteinExistence type="predicted"/>
<dbReference type="Proteomes" id="UP000671828">
    <property type="component" value="Chromosome"/>
</dbReference>
<dbReference type="AlphaFoldDB" id="A0A8T8HXA9"/>
<evidence type="ECO:0000313" key="2">
    <source>
        <dbReference type="Proteomes" id="UP000671828"/>
    </source>
</evidence>
<feature type="non-terminal residue" evidence="1">
    <location>
        <position position="99"/>
    </location>
</feature>
<name>A0A8T8HXA9_9PSEU</name>
<dbReference type="EMBL" id="CP072788">
    <property type="protein sequence ID" value="QTR03009.1"/>
    <property type="molecule type" value="Genomic_DNA"/>
</dbReference>